<protein>
    <submittedName>
        <fullName evidence="1">Uncharacterized protein</fullName>
    </submittedName>
</protein>
<gene>
    <name evidence="1" type="ORF">MmonteBS_12210</name>
</gene>
<organism evidence="1 2">
    <name type="scientific">Mycobacterium montefiorense</name>
    <dbReference type="NCBI Taxonomy" id="154654"/>
    <lineage>
        <taxon>Bacteria</taxon>
        <taxon>Bacillati</taxon>
        <taxon>Actinomycetota</taxon>
        <taxon>Actinomycetes</taxon>
        <taxon>Mycobacteriales</taxon>
        <taxon>Mycobacteriaceae</taxon>
        <taxon>Mycobacterium</taxon>
        <taxon>Mycobacterium simiae complex</taxon>
    </lineage>
</organism>
<dbReference type="Proteomes" id="UP000245060">
    <property type="component" value="Unassembled WGS sequence"/>
</dbReference>
<evidence type="ECO:0000313" key="1">
    <source>
        <dbReference type="EMBL" id="GBG36849.1"/>
    </source>
</evidence>
<reference evidence="2" key="1">
    <citation type="submission" date="2018-04" db="EMBL/GenBank/DDBJ databases">
        <title>Draft genome sequence of Mycobacterium montefiorense isolated from Japanese black salamander.</title>
        <authorList>
            <person name="Fukano H."/>
            <person name="Yoshida M."/>
            <person name="Shimizu A."/>
            <person name="Iwao H."/>
            <person name="Kurata O."/>
            <person name="Katayama Y."/>
            <person name="Omatsu T."/>
            <person name="Mizutani T."/>
            <person name="Wada S."/>
            <person name="Hoshino Y."/>
        </authorList>
    </citation>
    <scope>NUCLEOTIDE SEQUENCE [LARGE SCALE GENOMIC DNA]</scope>
    <source>
        <strain evidence="2">BS</strain>
    </source>
</reference>
<proteinExistence type="predicted"/>
<name>A0ABQ0NJ16_9MYCO</name>
<dbReference type="EMBL" id="BFCH01000008">
    <property type="protein sequence ID" value="GBG36849.1"/>
    <property type="molecule type" value="Genomic_DNA"/>
</dbReference>
<comment type="caution">
    <text evidence="1">The sequence shown here is derived from an EMBL/GenBank/DDBJ whole genome shotgun (WGS) entry which is preliminary data.</text>
</comment>
<accession>A0ABQ0NJ16</accession>
<sequence>MPATGHEFVIDPNHTGELRRCLTCKQQKAASRTHCANGHKFSPETTFYHTYTGEPRCVICKMNYRHVPTFGHEYVIYPTANGRRCLTCIENKQKESESRGPLSANTRGY</sequence>
<keyword evidence="2" id="KW-1185">Reference proteome</keyword>
<evidence type="ECO:0000313" key="2">
    <source>
        <dbReference type="Proteomes" id="UP000245060"/>
    </source>
</evidence>